<gene>
    <name evidence="1" type="ORF">S06H3_38560</name>
</gene>
<sequence>DKLVLHNRENMLTKVSPIIITVDKPERKYLLPEGP</sequence>
<comment type="caution">
    <text evidence="1">The sequence shown here is derived from an EMBL/GenBank/DDBJ whole genome shotgun (WGS) entry which is preliminary data.</text>
</comment>
<reference evidence="1" key="1">
    <citation type="journal article" date="2014" name="Front. Microbiol.">
        <title>High frequency of phylogenetically diverse reductive dehalogenase-homologous genes in deep subseafloor sedimentary metagenomes.</title>
        <authorList>
            <person name="Kawai M."/>
            <person name="Futagami T."/>
            <person name="Toyoda A."/>
            <person name="Takaki Y."/>
            <person name="Nishi S."/>
            <person name="Hori S."/>
            <person name="Arai W."/>
            <person name="Tsubouchi T."/>
            <person name="Morono Y."/>
            <person name="Uchiyama I."/>
            <person name="Ito T."/>
            <person name="Fujiyama A."/>
            <person name="Inagaki F."/>
            <person name="Takami H."/>
        </authorList>
    </citation>
    <scope>NUCLEOTIDE SEQUENCE</scope>
    <source>
        <strain evidence="1">Expedition CK06-06</strain>
    </source>
</reference>
<name>X1N0Q4_9ZZZZ</name>
<proteinExistence type="predicted"/>
<protein>
    <submittedName>
        <fullName evidence="1">Uncharacterized protein</fullName>
    </submittedName>
</protein>
<dbReference type="EMBL" id="BARV01023512">
    <property type="protein sequence ID" value="GAI37592.1"/>
    <property type="molecule type" value="Genomic_DNA"/>
</dbReference>
<evidence type="ECO:0000313" key="1">
    <source>
        <dbReference type="EMBL" id="GAI37592.1"/>
    </source>
</evidence>
<accession>X1N0Q4</accession>
<feature type="non-terminal residue" evidence="1">
    <location>
        <position position="1"/>
    </location>
</feature>
<dbReference type="AlphaFoldDB" id="X1N0Q4"/>
<organism evidence="1">
    <name type="scientific">marine sediment metagenome</name>
    <dbReference type="NCBI Taxonomy" id="412755"/>
    <lineage>
        <taxon>unclassified sequences</taxon>
        <taxon>metagenomes</taxon>
        <taxon>ecological metagenomes</taxon>
    </lineage>
</organism>